<accession>A0A7J8BSI8</accession>
<dbReference type="EMBL" id="JACASE010000016">
    <property type="protein sequence ID" value="KAF6401365.1"/>
    <property type="molecule type" value="Genomic_DNA"/>
</dbReference>
<gene>
    <name evidence="1" type="ORF">HJG63_007511</name>
</gene>
<keyword evidence="2" id="KW-1185">Reference proteome</keyword>
<proteinExistence type="predicted"/>
<keyword evidence="1" id="KW-0687">Ribonucleoprotein</keyword>
<reference evidence="1 2" key="1">
    <citation type="journal article" date="2020" name="Nature">
        <title>Six reference-quality genomes reveal evolution of bat adaptations.</title>
        <authorList>
            <person name="Jebb D."/>
            <person name="Huang Z."/>
            <person name="Pippel M."/>
            <person name="Hughes G.M."/>
            <person name="Lavrichenko K."/>
            <person name="Devanna P."/>
            <person name="Winkler S."/>
            <person name="Jermiin L.S."/>
            <person name="Skirmuntt E.C."/>
            <person name="Katzourakis A."/>
            <person name="Burkitt-Gray L."/>
            <person name="Ray D.A."/>
            <person name="Sullivan K.A.M."/>
            <person name="Roscito J.G."/>
            <person name="Kirilenko B.M."/>
            <person name="Davalos L.M."/>
            <person name="Corthals A.P."/>
            <person name="Power M.L."/>
            <person name="Jones G."/>
            <person name="Ransome R.D."/>
            <person name="Dechmann D.K.N."/>
            <person name="Locatelli A.G."/>
            <person name="Puechmaille S.J."/>
            <person name="Fedrigo O."/>
            <person name="Jarvis E.D."/>
            <person name="Hiller M."/>
            <person name="Vernes S.C."/>
            <person name="Myers E.W."/>
            <person name="Teeling E.C."/>
        </authorList>
    </citation>
    <scope>NUCLEOTIDE SEQUENCE [LARGE SCALE GENOMIC DNA]</scope>
    <source>
        <strain evidence="1">MRouAeg1</strain>
        <tissue evidence="1">Muscle</tissue>
    </source>
</reference>
<protein>
    <submittedName>
        <fullName evidence="1">La ribonucleoprotein 7, transcriptional regulator</fullName>
    </submittedName>
</protein>
<comment type="caution">
    <text evidence="1">The sequence shown here is derived from an EMBL/GenBank/DDBJ whole genome shotgun (WGS) entry which is preliminary data.</text>
</comment>
<evidence type="ECO:0000313" key="2">
    <source>
        <dbReference type="Proteomes" id="UP000593571"/>
    </source>
</evidence>
<sequence length="62" mass="6894">MRMSGQCTWNYFPKTLTIAGLKECSGSAATLCTSAYHTTSLPETLRGLPLWSSKQKNKQQKL</sequence>
<organism evidence="1 2">
    <name type="scientific">Rousettus aegyptiacus</name>
    <name type="common">Egyptian fruit bat</name>
    <name type="synonym">Pteropus aegyptiacus</name>
    <dbReference type="NCBI Taxonomy" id="9407"/>
    <lineage>
        <taxon>Eukaryota</taxon>
        <taxon>Metazoa</taxon>
        <taxon>Chordata</taxon>
        <taxon>Craniata</taxon>
        <taxon>Vertebrata</taxon>
        <taxon>Euteleostomi</taxon>
        <taxon>Mammalia</taxon>
        <taxon>Eutheria</taxon>
        <taxon>Laurasiatheria</taxon>
        <taxon>Chiroptera</taxon>
        <taxon>Yinpterochiroptera</taxon>
        <taxon>Pteropodoidea</taxon>
        <taxon>Pteropodidae</taxon>
        <taxon>Rousettinae</taxon>
        <taxon>Rousettus</taxon>
    </lineage>
</organism>
<dbReference type="AlphaFoldDB" id="A0A7J8BSI8"/>
<dbReference type="Proteomes" id="UP000593571">
    <property type="component" value="Unassembled WGS sequence"/>
</dbReference>
<dbReference type="GO" id="GO:1990904">
    <property type="term" value="C:ribonucleoprotein complex"/>
    <property type="evidence" value="ECO:0007669"/>
    <property type="project" value="UniProtKB-KW"/>
</dbReference>
<evidence type="ECO:0000313" key="1">
    <source>
        <dbReference type="EMBL" id="KAF6401365.1"/>
    </source>
</evidence>
<name>A0A7J8BSI8_ROUAE</name>